<dbReference type="EMBL" id="OX597816">
    <property type="protein sequence ID" value="CAI9719587.1"/>
    <property type="molecule type" value="Genomic_DNA"/>
</dbReference>
<dbReference type="PANTHER" id="PTHR43053:SF4">
    <property type="entry name" value="MYOGENESIS-REGULATING GLYCOSIDASE"/>
    <property type="match status" value="1"/>
</dbReference>
<evidence type="ECO:0000256" key="1">
    <source>
        <dbReference type="ARBA" id="ARBA00022801"/>
    </source>
</evidence>
<evidence type="ECO:0000313" key="4">
    <source>
        <dbReference type="EMBL" id="CAI9719587.1"/>
    </source>
</evidence>
<proteinExistence type="predicted"/>
<protein>
    <submittedName>
        <fullName evidence="4">Uncharacterized protein</fullName>
    </submittedName>
</protein>
<keyword evidence="3" id="KW-0812">Transmembrane</keyword>
<dbReference type="AlphaFoldDB" id="A0AA36F058"/>
<evidence type="ECO:0000256" key="2">
    <source>
        <dbReference type="ARBA" id="ARBA00023295"/>
    </source>
</evidence>
<organism evidence="4 5">
    <name type="scientific">Octopus vulgaris</name>
    <name type="common">Common octopus</name>
    <dbReference type="NCBI Taxonomy" id="6645"/>
    <lineage>
        <taxon>Eukaryota</taxon>
        <taxon>Metazoa</taxon>
        <taxon>Spiralia</taxon>
        <taxon>Lophotrochozoa</taxon>
        <taxon>Mollusca</taxon>
        <taxon>Cephalopoda</taxon>
        <taxon>Coleoidea</taxon>
        <taxon>Octopodiformes</taxon>
        <taxon>Octopoda</taxon>
        <taxon>Incirrata</taxon>
        <taxon>Octopodidae</taxon>
        <taxon>Octopus</taxon>
    </lineage>
</organism>
<sequence length="363" mass="41260">MVTVKEKLFQNSWRKMVSWLCKVRVLKLFLFFVLVLVIFINLGQFLRRYMPRSVNNVINSPLLREGTTYINVGHMSVDLLTSTLTFTDPLWVPDPAAAAADAAEMAAEGEEDEIGDGNYLKGTFPTSVKDHAHQVKECDSYDPGDSTASFCRQFGTHVQLQVTESKKENQLICYHIIWKSLNMEFIPQSCFYMDNAYWYGGPELMQPMYPIEKGTFSWTSFVPGFNPSDSQSNQSMGPVVERYWINSQGAGIAVDNSIALHTSMNYKFENKLCFKAVISDHSLPTLSYTVCKASNVRNVHDYMRKSIFENPTASPVDLIGKPLWTTEEYFGSSIDQQKYLWSSDNTTCLVDSTRRSCCTENRL</sequence>
<dbReference type="PANTHER" id="PTHR43053">
    <property type="entry name" value="GLYCOSIDASE FAMILY 31"/>
    <property type="match status" value="1"/>
</dbReference>
<keyword evidence="3" id="KW-1133">Transmembrane helix</keyword>
<reference evidence="4" key="1">
    <citation type="submission" date="2023-08" db="EMBL/GenBank/DDBJ databases">
        <authorList>
            <person name="Alioto T."/>
            <person name="Alioto T."/>
            <person name="Gomez Garrido J."/>
        </authorList>
    </citation>
    <scope>NUCLEOTIDE SEQUENCE</scope>
</reference>
<name>A0AA36F058_OCTVU</name>
<evidence type="ECO:0000313" key="5">
    <source>
        <dbReference type="Proteomes" id="UP001162480"/>
    </source>
</evidence>
<keyword evidence="1" id="KW-0378">Hydrolase</keyword>
<feature type="transmembrane region" description="Helical" evidence="3">
    <location>
        <begin position="25"/>
        <end position="46"/>
    </location>
</feature>
<gene>
    <name evidence="4" type="ORF">OCTVUL_1B029561</name>
</gene>
<keyword evidence="2" id="KW-0326">Glycosidase</keyword>
<dbReference type="InterPro" id="IPR050985">
    <property type="entry name" value="Alpha-glycosidase_related"/>
</dbReference>
<keyword evidence="3" id="KW-0472">Membrane</keyword>
<dbReference type="Proteomes" id="UP001162480">
    <property type="component" value="Chromosome 3"/>
</dbReference>
<dbReference type="GO" id="GO:0016798">
    <property type="term" value="F:hydrolase activity, acting on glycosyl bonds"/>
    <property type="evidence" value="ECO:0007669"/>
    <property type="project" value="UniProtKB-KW"/>
</dbReference>
<evidence type="ECO:0000256" key="3">
    <source>
        <dbReference type="SAM" id="Phobius"/>
    </source>
</evidence>
<accession>A0AA36F058</accession>
<keyword evidence="5" id="KW-1185">Reference proteome</keyword>